<reference evidence="1" key="1">
    <citation type="journal article" date="2022" name="Int. J. Mol. Sci.">
        <title>Draft Genome of Tanacetum Coccineum: Genomic Comparison of Closely Related Tanacetum-Family Plants.</title>
        <authorList>
            <person name="Yamashiro T."/>
            <person name="Shiraishi A."/>
            <person name="Nakayama K."/>
            <person name="Satake H."/>
        </authorList>
    </citation>
    <scope>NUCLEOTIDE SEQUENCE</scope>
</reference>
<keyword evidence="2" id="KW-1185">Reference proteome</keyword>
<reference evidence="1" key="2">
    <citation type="submission" date="2022-01" db="EMBL/GenBank/DDBJ databases">
        <authorList>
            <person name="Yamashiro T."/>
            <person name="Shiraishi A."/>
            <person name="Satake H."/>
            <person name="Nakayama K."/>
        </authorList>
    </citation>
    <scope>NUCLEOTIDE SEQUENCE</scope>
</reference>
<gene>
    <name evidence="1" type="ORF">Tco_0923407</name>
</gene>
<comment type="caution">
    <text evidence="1">The sequence shown here is derived from an EMBL/GenBank/DDBJ whole genome shotgun (WGS) entry which is preliminary data.</text>
</comment>
<accession>A0ABQ5D3B5</accession>
<organism evidence="1 2">
    <name type="scientific">Tanacetum coccineum</name>
    <dbReference type="NCBI Taxonomy" id="301880"/>
    <lineage>
        <taxon>Eukaryota</taxon>
        <taxon>Viridiplantae</taxon>
        <taxon>Streptophyta</taxon>
        <taxon>Embryophyta</taxon>
        <taxon>Tracheophyta</taxon>
        <taxon>Spermatophyta</taxon>
        <taxon>Magnoliopsida</taxon>
        <taxon>eudicotyledons</taxon>
        <taxon>Gunneridae</taxon>
        <taxon>Pentapetalae</taxon>
        <taxon>asterids</taxon>
        <taxon>campanulids</taxon>
        <taxon>Asterales</taxon>
        <taxon>Asteraceae</taxon>
        <taxon>Asteroideae</taxon>
        <taxon>Anthemideae</taxon>
        <taxon>Anthemidinae</taxon>
        <taxon>Tanacetum</taxon>
    </lineage>
</organism>
<dbReference type="Proteomes" id="UP001151760">
    <property type="component" value="Unassembled WGS sequence"/>
</dbReference>
<evidence type="ECO:0000313" key="2">
    <source>
        <dbReference type="Proteomes" id="UP001151760"/>
    </source>
</evidence>
<proteinExistence type="predicted"/>
<dbReference type="EMBL" id="BQNB010014839">
    <property type="protein sequence ID" value="GJT32988.1"/>
    <property type="molecule type" value="Genomic_DNA"/>
</dbReference>
<sequence>MVVQDTSSSAQQNELIMFVIEEMTNQVDKYQRKVHALYYDNTIVKQHVVLSVIDTEKTLKLVEESRLKIYAKQNDLIVQEKKVNIAPINYVPLNKLSEHFDKHFVPQKQLFTAQAFWLPISKPVSDIPPVQPEPFLKKIPYELPNWS</sequence>
<protein>
    <submittedName>
        <fullName evidence="1">Uncharacterized protein</fullName>
    </submittedName>
</protein>
<evidence type="ECO:0000313" key="1">
    <source>
        <dbReference type="EMBL" id="GJT32988.1"/>
    </source>
</evidence>
<name>A0ABQ5D3B5_9ASTR</name>